<feature type="region of interest" description="Disordered" evidence="8">
    <location>
        <begin position="1"/>
        <end position="43"/>
    </location>
</feature>
<dbReference type="InterPro" id="IPR000198">
    <property type="entry name" value="RhoGAP_dom"/>
</dbReference>
<dbReference type="InterPro" id="IPR057459">
    <property type="entry name" value="SYDE1/2_C2"/>
</dbReference>
<dbReference type="Gene3D" id="1.10.555.10">
    <property type="entry name" value="Rho GTPase activation protein"/>
    <property type="match status" value="1"/>
</dbReference>
<dbReference type="InterPro" id="IPR035892">
    <property type="entry name" value="C2_domain_sf"/>
</dbReference>
<dbReference type="FunFam" id="1.10.555.10:FF:000051">
    <property type="entry name" value="Synapse defective Rho GTPase homolog 1"/>
    <property type="match status" value="1"/>
</dbReference>
<name>A0A6P9DN18_PANGU</name>
<comment type="function">
    <text evidence="5">GTPase activator for the Rho-type GTPases. As a GCM1 downstream effector, it is involved in placental development and positively regulates trophoblast cells migration. It regulates cytoskeletal remodeling by controlling the activity of Rho GTPases including RHOA, CDC42 and RAC1.</text>
</comment>
<evidence type="ECO:0000256" key="5">
    <source>
        <dbReference type="ARBA" id="ARBA00057607"/>
    </source>
</evidence>
<sequence length="894" mass="99183">MAQPLLRKTLSRLRSKERLRSKKAAPAPQNEPDPSLELPDDLHLPCEPKSVDSVLLVDGCQKNAAITVSRKENWPKFTWSCQEDSHNRRPCQSFSPVPQAPADIGFVATGLNKDTELLANYPETRNPSLNTKYSNQGAYLQTLEKSSRQWVLSTGKTQGVEEGASTSAIEMEEFHKHGNSQGEIWYNPIPEDEDLQLPFLERKCGSSSENRDKKKNPIEVKVPHECIDIDSSLKAVNNVQISPIQLKRVKQVEMLGNHQSETYGKIPVATVDPEESSASATLMAQNTNANKKSHSFSKTKSPGPVRSLSMKMKKLPELRRKLSLRSSRPRGPEGSSSAKESGNVISRYHLDSSVVSQQPVTQDKAASNGGYLSDSDSPELLAKTEACLGLEESSFWLYSFAEQPSCLQHFSGLVSIHLLGIQGFKPPKAETKELFCILQVDSVNKARTALLPCQAAVLTLNHSFQLELEDAQLLRMAVFSCDPTVGKNRVCCHGTIILPQVFQGCKTQQLALQLEPQGLLYIKLTLVDRWDPANSEQEPQVFGVKLNQLVKKEGAAIKVPLLIQKCVTQIEKRGLKAVGLYRLCGSAAVKKELHDAFERDSAAVVLSEDLYPDINVITGILKDYLRELPTPLITDPLYQVVLEAMSNRTVGLEVKETTTALLNCLPEAEKATLTMLLDHLSLVAAFHTFNRMNAQNLAVCFGPVLLSQWAGGTIVSRSGQQHCTTASTRDFKHHLEVLHYLLQTWPVPHRKMEDGERTFPSKQACHQCNPPLDLQLSYTTVTTRSHPRGLESPPRNRYAGDWSVCGQQFLGPSKPGSEADYDEVAGSESDREEENEEGVLRKGLALHSQAVYMGDFALVEDPETPFSPRLNLKDFDALIVDLERELSKQINICL</sequence>
<keyword evidence="10" id="KW-1185">Reference proteome</keyword>
<dbReference type="GO" id="GO:0007165">
    <property type="term" value="P:signal transduction"/>
    <property type="evidence" value="ECO:0007669"/>
    <property type="project" value="InterPro"/>
</dbReference>
<dbReference type="InterPro" id="IPR052118">
    <property type="entry name" value="Rho-GAP_regulator"/>
</dbReference>
<dbReference type="PANTHER" id="PTHR46150">
    <property type="entry name" value="RHO GTPASE-ACTIVATING PROTEIN 100F"/>
    <property type="match status" value="1"/>
</dbReference>
<feature type="region of interest" description="Disordered" evidence="8">
    <location>
        <begin position="287"/>
        <end position="342"/>
    </location>
</feature>
<feature type="compositionally biased region" description="Acidic residues" evidence="8">
    <location>
        <begin position="819"/>
        <end position="837"/>
    </location>
</feature>
<dbReference type="SUPFAM" id="SSF48350">
    <property type="entry name" value="GTPase activation domain, GAP"/>
    <property type="match status" value="1"/>
</dbReference>
<dbReference type="Proteomes" id="UP001652622">
    <property type="component" value="Unplaced"/>
</dbReference>
<feature type="region of interest" description="Disordered" evidence="8">
    <location>
        <begin position="355"/>
        <end position="374"/>
    </location>
</feature>
<keyword evidence="2" id="KW-0597">Phosphoprotein</keyword>
<keyword evidence="4" id="KW-0449">Lipoprotein</keyword>
<dbReference type="SMART" id="SM00324">
    <property type="entry name" value="RhoGAP"/>
    <property type="match status" value="1"/>
</dbReference>
<dbReference type="InterPro" id="IPR008936">
    <property type="entry name" value="Rho_GTPase_activation_prot"/>
</dbReference>
<dbReference type="GO" id="GO:0097060">
    <property type="term" value="C:synaptic membrane"/>
    <property type="evidence" value="ECO:0007669"/>
    <property type="project" value="TreeGrafter"/>
</dbReference>
<dbReference type="GO" id="GO:0005096">
    <property type="term" value="F:GTPase activator activity"/>
    <property type="evidence" value="ECO:0007669"/>
    <property type="project" value="UniProtKB-KW"/>
</dbReference>
<keyword evidence="1" id="KW-0343">GTPase activation</keyword>
<gene>
    <name evidence="11" type="primary">SYDE1</name>
</gene>
<dbReference type="SUPFAM" id="SSF49562">
    <property type="entry name" value="C2 domain (Calcium/lipid-binding domain, CaLB)"/>
    <property type="match status" value="1"/>
</dbReference>
<keyword evidence="3" id="KW-0564">Palmitate</keyword>
<dbReference type="GO" id="GO:0016477">
    <property type="term" value="P:cell migration"/>
    <property type="evidence" value="ECO:0007669"/>
    <property type="project" value="TreeGrafter"/>
</dbReference>
<feature type="region of interest" description="Disordered" evidence="8">
    <location>
        <begin position="811"/>
        <end position="838"/>
    </location>
</feature>
<organism evidence="10 11">
    <name type="scientific">Pantherophis guttatus</name>
    <name type="common">Corn snake</name>
    <name type="synonym">Elaphe guttata</name>
    <dbReference type="NCBI Taxonomy" id="94885"/>
    <lineage>
        <taxon>Eukaryota</taxon>
        <taxon>Metazoa</taxon>
        <taxon>Chordata</taxon>
        <taxon>Craniata</taxon>
        <taxon>Vertebrata</taxon>
        <taxon>Euteleostomi</taxon>
        <taxon>Lepidosauria</taxon>
        <taxon>Squamata</taxon>
        <taxon>Bifurcata</taxon>
        <taxon>Unidentata</taxon>
        <taxon>Episquamata</taxon>
        <taxon>Toxicofera</taxon>
        <taxon>Serpentes</taxon>
        <taxon>Colubroidea</taxon>
        <taxon>Colubridae</taxon>
        <taxon>Colubrinae</taxon>
        <taxon>Pantherophis</taxon>
    </lineage>
</organism>
<dbReference type="Pfam" id="PF25336">
    <property type="entry name" value="C2_SYDE"/>
    <property type="match status" value="1"/>
</dbReference>
<evidence type="ECO:0000256" key="1">
    <source>
        <dbReference type="ARBA" id="ARBA00022468"/>
    </source>
</evidence>
<dbReference type="PROSITE" id="PS50238">
    <property type="entry name" value="RHOGAP"/>
    <property type="match status" value="1"/>
</dbReference>
<evidence type="ECO:0000313" key="11">
    <source>
        <dbReference type="RefSeq" id="XP_034293711.1"/>
    </source>
</evidence>
<dbReference type="PANTHER" id="PTHR46150:SF2">
    <property type="entry name" value="RHO GTPASE-ACTIVATING PROTEIN SYDE1"/>
    <property type="match status" value="1"/>
</dbReference>
<dbReference type="GeneID" id="117677545"/>
<feature type="compositionally biased region" description="Polar residues" evidence="8">
    <location>
        <begin position="355"/>
        <end position="365"/>
    </location>
</feature>
<evidence type="ECO:0000313" key="10">
    <source>
        <dbReference type="Proteomes" id="UP001652622"/>
    </source>
</evidence>
<dbReference type="OrthoDB" id="120383at2759"/>
<evidence type="ECO:0000256" key="8">
    <source>
        <dbReference type="SAM" id="MobiDB-lite"/>
    </source>
</evidence>
<evidence type="ECO:0000256" key="2">
    <source>
        <dbReference type="ARBA" id="ARBA00022553"/>
    </source>
</evidence>
<dbReference type="CTD" id="85360"/>
<evidence type="ECO:0000256" key="3">
    <source>
        <dbReference type="ARBA" id="ARBA00023139"/>
    </source>
</evidence>
<evidence type="ECO:0000259" key="9">
    <source>
        <dbReference type="PROSITE" id="PS50238"/>
    </source>
</evidence>
<evidence type="ECO:0000256" key="4">
    <source>
        <dbReference type="ARBA" id="ARBA00023288"/>
    </source>
</evidence>
<accession>A0A6P9DN18</accession>
<feature type="domain" description="Rho-GAP" evidence="9">
    <location>
        <begin position="544"/>
        <end position="749"/>
    </location>
</feature>
<feature type="compositionally biased region" description="Basic residues" evidence="8">
    <location>
        <begin position="9"/>
        <end position="23"/>
    </location>
</feature>
<protein>
    <recommendedName>
        <fullName evidence="6">Rho GTPase-activating protein SYDE1</fullName>
    </recommendedName>
    <alternativeName>
        <fullName evidence="7">Synapse defective protein 1 homolog 1</fullName>
    </alternativeName>
</protein>
<dbReference type="Pfam" id="PF00620">
    <property type="entry name" value="RhoGAP"/>
    <property type="match status" value="1"/>
</dbReference>
<evidence type="ECO:0000256" key="7">
    <source>
        <dbReference type="ARBA" id="ARBA00075368"/>
    </source>
</evidence>
<evidence type="ECO:0000256" key="6">
    <source>
        <dbReference type="ARBA" id="ARBA00074687"/>
    </source>
</evidence>
<dbReference type="GO" id="GO:0046578">
    <property type="term" value="P:regulation of Ras protein signal transduction"/>
    <property type="evidence" value="ECO:0007669"/>
    <property type="project" value="TreeGrafter"/>
</dbReference>
<dbReference type="RefSeq" id="XP_034293711.1">
    <property type="nucleotide sequence ID" value="XM_034437820.2"/>
</dbReference>
<dbReference type="AlphaFoldDB" id="A0A6P9DN18"/>
<proteinExistence type="predicted"/>
<reference evidence="11" key="1">
    <citation type="submission" date="2025-08" db="UniProtKB">
        <authorList>
            <consortium name="RefSeq"/>
        </authorList>
    </citation>
    <scope>IDENTIFICATION</scope>
    <source>
        <tissue evidence="11">Blood</tissue>
    </source>
</reference>